<sequence>MTAIQANQVVLPRIAITYCIQCRWMLRAAYFAQELLSTFETAIGEVALIPATGGLFTVELAYVPAPNDDSVDDKNILLDPEVRKVLLWDRKAEGGFPETKVLKQRVRDHIQPGRDLGHSDKHGKKKVKEAGSYIKGEDAVTSETALVRTNADGTPCEDCS</sequence>
<evidence type="ECO:0000313" key="1">
    <source>
        <dbReference type="EMBL" id="OCK87961.1"/>
    </source>
</evidence>
<accession>A0ACC8ENW9</accession>
<evidence type="ECO:0000313" key="2">
    <source>
        <dbReference type="Proteomes" id="UP000250078"/>
    </source>
</evidence>
<organism evidence="1 2">
    <name type="scientific">Cenococcum geophilum 1.58</name>
    <dbReference type="NCBI Taxonomy" id="794803"/>
    <lineage>
        <taxon>Eukaryota</taxon>
        <taxon>Fungi</taxon>
        <taxon>Dikarya</taxon>
        <taxon>Ascomycota</taxon>
        <taxon>Pezizomycotina</taxon>
        <taxon>Dothideomycetes</taxon>
        <taxon>Pleosporomycetidae</taxon>
        <taxon>Gloniales</taxon>
        <taxon>Gloniaceae</taxon>
        <taxon>Cenococcum</taxon>
    </lineage>
</organism>
<dbReference type="Proteomes" id="UP000250078">
    <property type="component" value="Unassembled WGS sequence"/>
</dbReference>
<proteinExistence type="predicted"/>
<name>A0ACC8ENW9_9PEZI</name>
<reference evidence="1 2" key="1">
    <citation type="journal article" date="2016" name="Nat. Commun.">
        <title>Ectomycorrhizal ecology is imprinted in the genome of the dominant symbiotic fungus Cenococcum geophilum.</title>
        <authorList>
            <consortium name="DOE Joint Genome Institute"/>
            <person name="Peter M."/>
            <person name="Kohler A."/>
            <person name="Ohm R.A."/>
            <person name="Kuo A."/>
            <person name="Krutzmann J."/>
            <person name="Morin E."/>
            <person name="Arend M."/>
            <person name="Barry K.W."/>
            <person name="Binder M."/>
            <person name="Choi C."/>
            <person name="Clum A."/>
            <person name="Copeland A."/>
            <person name="Grisel N."/>
            <person name="Haridas S."/>
            <person name="Kipfer T."/>
            <person name="LaButti K."/>
            <person name="Lindquist E."/>
            <person name="Lipzen A."/>
            <person name="Maire R."/>
            <person name="Meier B."/>
            <person name="Mihaltcheva S."/>
            <person name="Molinier V."/>
            <person name="Murat C."/>
            <person name="Poggeler S."/>
            <person name="Quandt C.A."/>
            <person name="Sperisen C."/>
            <person name="Tritt A."/>
            <person name="Tisserant E."/>
            <person name="Crous P.W."/>
            <person name="Henrissat B."/>
            <person name="Nehls U."/>
            <person name="Egli S."/>
            <person name="Spatafora J.W."/>
            <person name="Grigoriev I.V."/>
            <person name="Martin F.M."/>
        </authorList>
    </citation>
    <scope>NUCLEOTIDE SEQUENCE [LARGE SCALE GENOMIC DNA]</scope>
    <source>
        <strain evidence="1 2">1.58</strain>
    </source>
</reference>
<protein>
    <submittedName>
        <fullName evidence="1">Uncharacterized protein</fullName>
    </submittedName>
</protein>
<dbReference type="EMBL" id="KV748252">
    <property type="protein sequence ID" value="OCK87961.1"/>
    <property type="molecule type" value="Genomic_DNA"/>
</dbReference>
<gene>
    <name evidence="1" type="ORF">K441DRAFT_669892</name>
</gene>
<keyword evidence="2" id="KW-1185">Reference proteome</keyword>